<dbReference type="GO" id="GO:0008270">
    <property type="term" value="F:zinc ion binding"/>
    <property type="evidence" value="ECO:0007669"/>
    <property type="project" value="UniProtKB-KW"/>
</dbReference>
<dbReference type="GO" id="GO:0003998">
    <property type="term" value="F:acylphosphatase activity"/>
    <property type="evidence" value="ECO:0007669"/>
    <property type="project" value="UniProtKB-EC"/>
</dbReference>
<dbReference type="InterPro" id="IPR011125">
    <property type="entry name" value="Znf_HypF"/>
</dbReference>
<dbReference type="PANTHER" id="PTHR42959">
    <property type="entry name" value="CARBAMOYLTRANSFERASE"/>
    <property type="match status" value="1"/>
</dbReference>
<dbReference type="Proteomes" id="UP000269692">
    <property type="component" value="Unassembled WGS sequence"/>
</dbReference>
<evidence type="ECO:0000256" key="6">
    <source>
        <dbReference type="ARBA" id="ARBA00022833"/>
    </source>
</evidence>
<sequence>MERAEEIVVRGIVQGVGFRPFVYRLALRHGLSGSVRNAGDRVAIHVAGAADALEAFARALNTEAPPLARINGLERRPAAPPEGAGFAIAESGAGEVSVGIVPDVATCPACRAEMGDPAARRHRYAFTNCTDCGPRFSIVAGLPYDRPATTMAGFLMCADCRSEYDDPADRRFHAQPIACPACGPRLWLEREGAVLPSADPIVEAARLLTAGAILAVKGIGGFHLACDATSAVAVAALRARKQRPAKPLAVMADLAAAAALCELDGAARAALTHPSAPIVLLPLRPGTALAAGVAPGQRHLGLMLPYTPLHHLLLAEAGLPLVMTSGNRSSEPQAFRDAAARRSLAGIADAFLMHDRPIARRLDDSVVRIAAGRARVMRRGRGLAPLPLTLPEDFENASAVLAMGAEVKSAFCLTRGRNALLSHHLGDLDEPATADAFGEAHADYAAIFRHAPEAVAVDLHPAYRASRDGADLAQEHGLPLVAVQHHHAHIAAVLAEAGWRRDQGTVIGIALDGLGLGADGTLWGAEILACDYRAMTRLARLAPIPLAGGDAAAREPFRVLLAHLDAALGRDAVDAHPLLARRFAGRPVATLRAMMDKGLNAPPASSAGRLFDAMARLLGLAPERLSFEGEAAMALEATALGHRAAPYPFAIRTTEGGPDGAVLQEIDPGPLWRAALDDLAAGRPPGEIAAAFHAGVADAFADAAADLAQAHGIGAVALSGGVMQNAILMEAMERRLAGRGLAVLLPAEAPANDGGLAFGQAAVAAARLMASQAAEG</sequence>
<evidence type="ECO:0000313" key="13">
    <source>
        <dbReference type="Proteomes" id="UP000269692"/>
    </source>
</evidence>
<dbReference type="InterPro" id="IPR004421">
    <property type="entry name" value="Carbamoyltransferase_HypF"/>
</dbReference>
<comment type="caution">
    <text evidence="12">The sequence shown here is derived from an EMBL/GenBank/DDBJ whole genome shotgun (WGS) entry which is preliminary data.</text>
</comment>
<dbReference type="InterPro" id="IPR017945">
    <property type="entry name" value="DHBP_synth_RibB-like_a/b_dom"/>
</dbReference>
<dbReference type="Gene3D" id="3.90.870.50">
    <property type="match status" value="1"/>
</dbReference>
<keyword evidence="12" id="KW-0808">Transferase</keyword>
<keyword evidence="3" id="KW-0436">Ligase</keyword>
<evidence type="ECO:0000256" key="2">
    <source>
        <dbReference type="ARBA" id="ARBA00008097"/>
    </source>
</evidence>
<dbReference type="Pfam" id="PF17788">
    <property type="entry name" value="HypF_C"/>
    <property type="match status" value="1"/>
</dbReference>
<dbReference type="PANTHER" id="PTHR42959:SF1">
    <property type="entry name" value="CARBAMOYLTRANSFERASE HYPF"/>
    <property type="match status" value="1"/>
</dbReference>
<keyword evidence="6" id="KW-0862">Zinc</keyword>
<dbReference type="PIRSF" id="PIRSF006256">
    <property type="entry name" value="CMPcnvr_hdrg_mat"/>
    <property type="match status" value="1"/>
</dbReference>
<dbReference type="InterPro" id="IPR041440">
    <property type="entry name" value="HypF_C"/>
</dbReference>
<evidence type="ECO:0000256" key="8">
    <source>
        <dbReference type="PIRNR" id="PIRNR006256"/>
    </source>
</evidence>
<comment type="function">
    <text evidence="8">Involved in the maturation of [NiFe] hydrogenases. Along with HypE, it catalyzes the synthesis of the CN ligands of the active site iron of [NiFe]-hydrogenases. HypF functions as a carbamoyl transferase using carbamoylphosphate as a substrate and transferring the carboxamido moiety in an ATP-dependent reaction to the thiolate of the C-terminal cysteine of HypE yielding a protein-S-carboxamide.</text>
</comment>
<organism evidence="12 13">
    <name type="scientific">Xanthobacter tagetidis</name>
    <dbReference type="NCBI Taxonomy" id="60216"/>
    <lineage>
        <taxon>Bacteria</taxon>
        <taxon>Pseudomonadati</taxon>
        <taxon>Pseudomonadota</taxon>
        <taxon>Alphaproteobacteria</taxon>
        <taxon>Hyphomicrobiales</taxon>
        <taxon>Xanthobacteraceae</taxon>
        <taxon>Xanthobacter</taxon>
    </lineage>
</organism>
<dbReference type="PROSITE" id="PS51160">
    <property type="entry name" value="ACYLPHOSPHATASE_3"/>
    <property type="match status" value="1"/>
</dbReference>
<keyword evidence="13" id="KW-1185">Reference proteome</keyword>
<feature type="domain" description="YrdC-like" evidence="11">
    <location>
        <begin position="198"/>
        <end position="382"/>
    </location>
</feature>
<dbReference type="InterPro" id="IPR055128">
    <property type="entry name" value="HypF_C_2"/>
</dbReference>
<evidence type="ECO:0000256" key="5">
    <source>
        <dbReference type="ARBA" id="ARBA00022771"/>
    </source>
</evidence>
<name>A0A3L7AEC5_9HYPH</name>
<comment type="similarity">
    <text evidence="2 8">Belongs to the carbamoyltransferase HypF family.</text>
</comment>
<dbReference type="Pfam" id="PF07503">
    <property type="entry name" value="zf-HYPF"/>
    <property type="match status" value="2"/>
</dbReference>
<dbReference type="GO" id="GO:0016743">
    <property type="term" value="F:carboxyl- or carbamoyltransferase activity"/>
    <property type="evidence" value="ECO:0007669"/>
    <property type="project" value="UniProtKB-UniRule"/>
</dbReference>
<dbReference type="Pfam" id="PF00708">
    <property type="entry name" value="Acylphosphatase"/>
    <property type="match status" value="1"/>
</dbReference>
<dbReference type="InterPro" id="IPR036046">
    <property type="entry name" value="Acylphosphatase-like_dom_sf"/>
</dbReference>
<dbReference type="Gene3D" id="3.30.110.120">
    <property type="match status" value="1"/>
</dbReference>
<feature type="active site" evidence="9">
    <location>
        <position position="37"/>
    </location>
</feature>
<dbReference type="Pfam" id="PF22521">
    <property type="entry name" value="HypF_C_2"/>
    <property type="match status" value="1"/>
</dbReference>
<dbReference type="SUPFAM" id="SSF55821">
    <property type="entry name" value="YrdC/RibB"/>
    <property type="match status" value="1"/>
</dbReference>
<evidence type="ECO:0000256" key="1">
    <source>
        <dbReference type="ARBA" id="ARBA00004711"/>
    </source>
</evidence>
<proteinExistence type="inferred from homology"/>
<evidence type="ECO:0000259" key="10">
    <source>
        <dbReference type="PROSITE" id="PS51160"/>
    </source>
</evidence>
<dbReference type="Pfam" id="PF01300">
    <property type="entry name" value="Sua5_yciO_yrdC"/>
    <property type="match status" value="1"/>
</dbReference>
<dbReference type="SUPFAM" id="SSF53067">
    <property type="entry name" value="Actin-like ATPase domain"/>
    <property type="match status" value="1"/>
</dbReference>
<dbReference type="UniPathway" id="UPA00335"/>
<evidence type="ECO:0000256" key="7">
    <source>
        <dbReference type="ARBA" id="ARBA00048220"/>
    </source>
</evidence>
<feature type="active site" evidence="9">
    <location>
        <position position="19"/>
    </location>
</feature>
<dbReference type="PROSITE" id="PS51163">
    <property type="entry name" value="YRDC"/>
    <property type="match status" value="1"/>
</dbReference>
<dbReference type="RefSeq" id="WP_121623190.1">
    <property type="nucleotide sequence ID" value="NZ_JACIIW010000005.1"/>
</dbReference>
<dbReference type="NCBIfam" id="TIGR00143">
    <property type="entry name" value="hypF"/>
    <property type="match status" value="1"/>
</dbReference>
<comment type="catalytic activity">
    <reaction evidence="9">
        <text>an acyl phosphate + H2O = a carboxylate + phosphate + H(+)</text>
        <dbReference type="Rhea" id="RHEA:14965"/>
        <dbReference type="ChEBI" id="CHEBI:15377"/>
        <dbReference type="ChEBI" id="CHEBI:15378"/>
        <dbReference type="ChEBI" id="CHEBI:29067"/>
        <dbReference type="ChEBI" id="CHEBI:43474"/>
        <dbReference type="ChEBI" id="CHEBI:59918"/>
        <dbReference type="EC" id="3.6.1.7"/>
    </reaction>
</comment>
<dbReference type="Gene3D" id="3.30.420.40">
    <property type="match status" value="1"/>
</dbReference>
<evidence type="ECO:0000256" key="4">
    <source>
        <dbReference type="ARBA" id="ARBA00022723"/>
    </source>
</evidence>
<dbReference type="GO" id="GO:0016874">
    <property type="term" value="F:ligase activity"/>
    <property type="evidence" value="ECO:0007669"/>
    <property type="project" value="UniProtKB-UniRule"/>
</dbReference>
<comment type="catalytic activity">
    <reaction evidence="7 8">
        <text>C-terminal L-cysteinyl-[HypE protein] + carbamoyl phosphate + ATP + H2O = C-terminal S-carboxamide-L-cysteinyl-[HypE protein] + AMP + phosphate + diphosphate + H(+)</text>
        <dbReference type="Rhea" id="RHEA:55636"/>
        <dbReference type="Rhea" id="RHEA-COMP:14247"/>
        <dbReference type="Rhea" id="RHEA-COMP:14392"/>
        <dbReference type="ChEBI" id="CHEBI:15377"/>
        <dbReference type="ChEBI" id="CHEBI:15378"/>
        <dbReference type="ChEBI" id="CHEBI:30616"/>
        <dbReference type="ChEBI" id="CHEBI:33019"/>
        <dbReference type="ChEBI" id="CHEBI:43474"/>
        <dbReference type="ChEBI" id="CHEBI:58228"/>
        <dbReference type="ChEBI" id="CHEBI:76913"/>
        <dbReference type="ChEBI" id="CHEBI:139126"/>
        <dbReference type="ChEBI" id="CHEBI:456215"/>
    </reaction>
</comment>
<evidence type="ECO:0000256" key="9">
    <source>
        <dbReference type="PROSITE-ProRule" id="PRU00520"/>
    </source>
</evidence>
<dbReference type="InterPro" id="IPR001792">
    <property type="entry name" value="Acylphosphatase-like_dom"/>
</dbReference>
<dbReference type="InterPro" id="IPR017968">
    <property type="entry name" value="Acylphosphatase_CS"/>
</dbReference>
<dbReference type="EMBL" id="RCTF01000007">
    <property type="protein sequence ID" value="RLP78597.1"/>
    <property type="molecule type" value="Genomic_DNA"/>
</dbReference>
<dbReference type="GO" id="GO:0003725">
    <property type="term" value="F:double-stranded RNA binding"/>
    <property type="evidence" value="ECO:0007669"/>
    <property type="project" value="InterPro"/>
</dbReference>
<reference evidence="12 13" key="1">
    <citation type="submission" date="2018-10" db="EMBL/GenBank/DDBJ databases">
        <title>Xanthobacter tagetidis genome sequencing and assembly.</title>
        <authorList>
            <person name="Maclea K.S."/>
            <person name="Goen A.E."/>
            <person name="Fatima S.A."/>
        </authorList>
    </citation>
    <scope>NUCLEOTIDE SEQUENCE [LARGE SCALE GENOMIC DNA]</scope>
    <source>
        <strain evidence="12 13">ATCC 700314</strain>
    </source>
</reference>
<feature type="domain" description="Acylphosphatase-like" evidence="10">
    <location>
        <begin position="4"/>
        <end position="90"/>
    </location>
</feature>
<keyword evidence="4" id="KW-0479">Metal-binding</keyword>
<dbReference type="AlphaFoldDB" id="A0A3L7AEC5"/>
<dbReference type="InterPro" id="IPR043129">
    <property type="entry name" value="ATPase_NBD"/>
</dbReference>
<gene>
    <name evidence="12" type="primary">hypF</name>
    <name evidence="12" type="ORF">D9R14_09990</name>
</gene>
<keyword evidence="9" id="KW-0378">Hydrolase</keyword>
<evidence type="ECO:0000313" key="12">
    <source>
        <dbReference type="EMBL" id="RLP78597.1"/>
    </source>
</evidence>
<dbReference type="PROSITE" id="PS00150">
    <property type="entry name" value="ACYLPHOSPHATASE_1"/>
    <property type="match status" value="1"/>
</dbReference>
<evidence type="ECO:0000256" key="3">
    <source>
        <dbReference type="ARBA" id="ARBA00022598"/>
    </source>
</evidence>
<dbReference type="SUPFAM" id="SSF54975">
    <property type="entry name" value="Acylphosphatase/BLUF domain-like"/>
    <property type="match status" value="1"/>
</dbReference>
<dbReference type="Gene3D" id="3.30.420.360">
    <property type="match status" value="1"/>
</dbReference>
<dbReference type="InterPro" id="IPR006070">
    <property type="entry name" value="Sua5-like_dom"/>
</dbReference>
<dbReference type="InterPro" id="IPR051060">
    <property type="entry name" value="Carbamoyltrans_HypF-like"/>
</dbReference>
<dbReference type="OrthoDB" id="9808093at2"/>
<protein>
    <recommendedName>
        <fullName evidence="8">Carbamoyltransferase HypF</fullName>
        <ecNumber evidence="8">6.2.-.-</ecNumber>
    </recommendedName>
</protein>
<accession>A0A3L7AEC5</accession>
<dbReference type="GO" id="GO:0051604">
    <property type="term" value="P:protein maturation"/>
    <property type="evidence" value="ECO:0007669"/>
    <property type="project" value="TreeGrafter"/>
</dbReference>
<comment type="pathway">
    <text evidence="1 8">Protein modification; [NiFe] hydrogenase maturation.</text>
</comment>
<evidence type="ECO:0000259" key="11">
    <source>
        <dbReference type="PROSITE" id="PS51163"/>
    </source>
</evidence>
<keyword evidence="5" id="KW-0863">Zinc-finger</keyword>
<dbReference type="EC" id="6.2.-.-" evidence="8"/>